<proteinExistence type="predicted"/>
<sequence length="360" mass="40315">MKYLIFFASLSIANAAVISMSLFGGNYGDPHYTTLDGNSYTFNGYGEYTYLAISDERVKQRSANFNPNQSYKFMSQIRTIPLQNTTTSASKVTVTSGFAARSNVADAQPISVTVSRHKSLVICRGNEILKFISASSNSNNVTLVFHDVIIEKNLTNEITTLSWPIGVIIQITPVKITKPILGIVLNVIVSLSKIYKGQTYGLMGNYDDNATNDLQNSKGEFIKPSDTVEHIHKRFGITWSIDPLKSLFYYEAGTESATFYHEQNQIFQPMFNDPRPIRRQLDTAIFDACHISTNASGNLSSWSVAQRMCYYDISVTNDFQFGQSSLAAGEELRQKQQHSASNRFEPIIYMMAIILGRLFI</sequence>
<organism evidence="3 5">
    <name type="scientific">Didymodactylos carnosus</name>
    <dbReference type="NCBI Taxonomy" id="1234261"/>
    <lineage>
        <taxon>Eukaryota</taxon>
        <taxon>Metazoa</taxon>
        <taxon>Spiralia</taxon>
        <taxon>Gnathifera</taxon>
        <taxon>Rotifera</taxon>
        <taxon>Eurotatoria</taxon>
        <taxon>Bdelloidea</taxon>
        <taxon>Philodinida</taxon>
        <taxon>Philodinidae</taxon>
        <taxon>Didymodactylos</taxon>
    </lineage>
</organism>
<evidence type="ECO:0000313" key="4">
    <source>
        <dbReference type="EMBL" id="CAF4388849.1"/>
    </source>
</evidence>
<name>A0A815VJH2_9BILA</name>
<dbReference type="EMBL" id="CAJOBC010090244">
    <property type="protein sequence ID" value="CAF4388849.1"/>
    <property type="molecule type" value="Genomic_DNA"/>
</dbReference>
<evidence type="ECO:0000313" key="5">
    <source>
        <dbReference type="Proteomes" id="UP000663829"/>
    </source>
</evidence>
<dbReference type="InterPro" id="IPR001846">
    <property type="entry name" value="VWF_type-D"/>
</dbReference>
<feature type="domain" description="VWFD" evidence="2">
    <location>
        <begin position="22"/>
        <end position="247"/>
    </location>
</feature>
<protein>
    <recommendedName>
        <fullName evidence="2">VWFD domain-containing protein</fullName>
    </recommendedName>
</protein>
<evidence type="ECO:0000256" key="1">
    <source>
        <dbReference type="SAM" id="SignalP"/>
    </source>
</evidence>
<dbReference type="AlphaFoldDB" id="A0A815VJH2"/>
<feature type="chain" id="PRO_5044132147" description="VWFD domain-containing protein" evidence="1">
    <location>
        <begin position="16"/>
        <end position="360"/>
    </location>
</feature>
<evidence type="ECO:0000313" key="3">
    <source>
        <dbReference type="EMBL" id="CAF1529661.1"/>
    </source>
</evidence>
<dbReference type="Pfam" id="PF00094">
    <property type="entry name" value="VWD"/>
    <property type="match status" value="1"/>
</dbReference>
<dbReference type="EMBL" id="CAJNOQ010024667">
    <property type="protein sequence ID" value="CAF1529661.1"/>
    <property type="molecule type" value="Genomic_DNA"/>
</dbReference>
<dbReference type="InterPro" id="IPR051495">
    <property type="entry name" value="Epithelial_Barrier/Signaling"/>
</dbReference>
<dbReference type="OrthoDB" id="6236007at2759"/>
<accession>A0A815VJH2</accession>
<dbReference type="PANTHER" id="PTHR13802">
    <property type="entry name" value="MUCIN 4-RELATED"/>
    <property type="match status" value="1"/>
</dbReference>
<keyword evidence="1" id="KW-0732">Signal</keyword>
<keyword evidence="5" id="KW-1185">Reference proteome</keyword>
<evidence type="ECO:0000259" key="2">
    <source>
        <dbReference type="PROSITE" id="PS51233"/>
    </source>
</evidence>
<reference evidence="3" key="1">
    <citation type="submission" date="2021-02" db="EMBL/GenBank/DDBJ databases">
        <authorList>
            <person name="Nowell W R."/>
        </authorList>
    </citation>
    <scope>NUCLEOTIDE SEQUENCE</scope>
</reference>
<dbReference type="Proteomes" id="UP000681722">
    <property type="component" value="Unassembled WGS sequence"/>
</dbReference>
<dbReference type="PANTHER" id="PTHR13802:SF52">
    <property type="entry name" value="MUCIN-4"/>
    <property type="match status" value="1"/>
</dbReference>
<dbReference type="PROSITE" id="PS51233">
    <property type="entry name" value="VWFD"/>
    <property type="match status" value="1"/>
</dbReference>
<gene>
    <name evidence="3" type="ORF">GPM918_LOCUS37975</name>
    <name evidence="4" type="ORF">SRO942_LOCUS38765</name>
</gene>
<feature type="signal peptide" evidence="1">
    <location>
        <begin position="1"/>
        <end position="15"/>
    </location>
</feature>
<dbReference type="Proteomes" id="UP000663829">
    <property type="component" value="Unassembled WGS sequence"/>
</dbReference>
<comment type="caution">
    <text evidence="3">The sequence shown here is derived from an EMBL/GenBank/DDBJ whole genome shotgun (WGS) entry which is preliminary data.</text>
</comment>